<keyword evidence="2" id="KW-1185">Reference proteome</keyword>
<accession>H1DG54</accession>
<gene>
    <name evidence="1" type="ORF">HMPREF9449_01240</name>
</gene>
<evidence type="ECO:0008006" key="3">
    <source>
        <dbReference type="Google" id="ProtNLM"/>
    </source>
</evidence>
<evidence type="ECO:0000313" key="1">
    <source>
        <dbReference type="EMBL" id="EHP48166.1"/>
    </source>
</evidence>
<dbReference type="GeneID" id="98068821"/>
<comment type="caution">
    <text evidence="1">The sequence shown here is derived from an EMBL/GenBank/DDBJ whole genome shotgun (WGS) entry which is preliminary data.</text>
</comment>
<dbReference type="RefSeq" id="WP_009136388.1">
    <property type="nucleotide sequence ID" value="NZ_JH594596.1"/>
</dbReference>
<organism evidence="1 2">
    <name type="scientific">Odoribacter laneus YIT 12061</name>
    <dbReference type="NCBI Taxonomy" id="742817"/>
    <lineage>
        <taxon>Bacteria</taxon>
        <taxon>Pseudomonadati</taxon>
        <taxon>Bacteroidota</taxon>
        <taxon>Bacteroidia</taxon>
        <taxon>Bacteroidales</taxon>
        <taxon>Odoribacteraceae</taxon>
        <taxon>Odoribacter</taxon>
    </lineage>
</organism>
<dbReference type="HOGENOM" id="CLU_1729526_0_0_10"/>
<evidence type="ECO:0000313" key="2">
    <source>
        <dbReference type="Proteomes" id="UP000004892"/>
    </source>
</evidence>
<sequence>MKKAFAESAERYDVKKPEAAPAISVRVEAHDAFDEGKVKGVFDRLIQQQHPDTIVSIALKSHTPEIEGDRIIVKVDNQIQVEKLEAIRHSLQNALMQGLNNGFVQLEIRMFEKASGEEERRLITAQDKLAYFMEENPVVAEMKKLFGLELE</sequence>
<reference evidence="1 2" key="1">
    <citation type="submission" date="2012-01" db="EMBL/GenBank/DDBJ databases">
        <title>The Genome Sequence of Odoribacter laneus YIT 12061.</title>
        <authorList>
            <consortium name="The Broad Institute Genome Sequencing Platform"/>
            <person name="Earl A."/>
            <person name="Ward D."/>
            <person name="Feldgarden M."/>
            <person name="Gevers D."/>
            <person name="Morotomi M."/>
            <person name="Young S.K."/>
            <person name="Zeng Q."/>
            <person name="Gargeya S."/>
            <person name="Fitzgerald M."/>
            <person name="Haas B."/>
            <person name="Abouelleil A."/>
            <person name="Alvarado L."/>
            <person name="Arachchi H.M."/>
            <person name="Berlin A."/>
            <person name="Chapman S.B."/>
            <person name="Gearin G."/>
            <person name="Goldberg J."/>
            <person name="Griggs A."/>
            <person name="Gujja S."/>
            <person name="Hansen M."/>
            <person name="Heiman D."/>
            <person name="Howarth C."/>
            <person name="Larimer J."/>
            <person name="Lui A."/>
            <person name="MacDonald P.J.P."/>
            <person name="McCowen C."/>
            <person name="Montmayeur A."/>
            <person name="Murphy C."/>
            <person name="Neiman D."/>
            <person name="Pearson M."/>
            <person name="Priest M."/>
            <person name="Roberts A."/>
            <person name="Saif S."/>
            <person name="Shea T."/>
            <person name="Sisk P."/>
            <person name="Stolte C."/>
            <person name="Sykes S."/>
            <person name="Wortman J."/>
            <person name="Nusbaum C."/>
            <person name="Birren B."/>
        </authorList>
    </citation>
    <scope>NUCLEOTIDE SEQUENCE [LARGE SCALE GENOMIC DNA]</scope>
    <source>
        <strain evidence="1 2">YIT 12061</strain>
    </source>
</reference>
<dbReference type="EMBL" id="ADMC01000018">
    <property type="protein sequence ID" value="EHP48166.1"/>
    <property type="molecule type" value="Genomic_DNA"/>
</dbReference>
<name>H1DG54_9BACT</name>
<protein>
    <recommendedName>
        <fullName evidence="3">DNA polymerase III tau subunit domain-containing protein</fullName>
    </recommendedName>
</protein>
<dbReference type="STRING" id="742817.HMPREF9449_01240"/>
<dbReference type="eggNOG" id="ENOG502ZY1W">
    <property type="taxonomic scope" value="Bacteria"/>
</dbReference>
<dbReference type="AlphaFoldDB" id="H1DG54"/>
<proteinExistence type="predicted"/>
<dbReference type="Proteomes" id="UP000004892">
    <property type="component" value="Unassembled WGS sequence"/>
</dbReference>
<dbReference type="PATRIC" id="fig|742817.3.peg.1318"/>